<dbReference type="Proteomes" id="UP000324800">
    <property type="component" value="Unassembled WGS sequence"/>
</dbReference>
<gene>
    <name evidence="1" type="ORF">EZS28_031178</name>
</gene>
<comment type="caution">
    <text evidence="1">The sequence shown here is derived from an EMBL/GenBank/DDBJ whole genome shotgun (WGS) entry which is preliminary data.</text>
</comment>
<organism evidence="1 2">
    <name type="scientific">Streblomastix strix</name>
    <dbReference type="NCBI Taxonomy" id="222440"/>
    <lineage>
        <taxon>Eukaryota</taxon>
        <taxon>Metamonada</taxon>
        <taxon>Preaxostyla</taxon>
        <taxon>Oxymonadida</taxon>
        <taxon>Streblomastigidae</taxon>
        <taxon>Streblomastix</taxon>
    </lineage>
</organism>
<name>A0A5J4USU8_9EUKA</name>
<reference evidence="1 2" key="1">
    <citation type="submission" date="2019-03" db="EMBL/GenBank/DDBJ databases">
        <title>Single cell metagenomics reveals metabolic interactions within the superorganism composed of flagellate Streblomastix strix and complex community of Bacteroidetes bacteria on its surface.</title>
        <authorList>
            <person name="Treitli S.C."/>
            <person name="Kolisko M."/>
            <person name="Husnik F."/>
            <person name="Keeling P."/>
            <person name="Hampl V."/>
        </authorList>
    </citation>
    <scope>NUCLEOTIDE SEQUENCE [LARGE SCALE GENOMIC DNA]</scope>
    <source>
        <strain evidence="1">ST1C</strain>
    </source>
</reference>
<protein>
    <submittedName>
        <fullName evidence="1">Uncharacterized protein</fullName>
    </submittedName>
</protein>
<dbReference type="EMBL" id="SNRW01012869">
    <property type="protein sequence ID" value="KAA6373294.1"/>
    <property type="molecule type" value="Genomic_DNA"/>
</dbReference>
<dbReference type="AlphaFoldDB" id="A0A5J4USU8"/>
<proteinExistence type="predicted"/>
<evidence type="ECO:0000313" key="2">
    <source>
        <dbReference type="Proteomes" id="UP000324800"/>
    </source>
</evidence>
<sequence>MPISSLSQYCLCGADCVSGDEEKTVVDAYYVDDGYCECVGLLGVRYQQQSKYQYGIGLSDYDVYYLLGSSDRVYGDAGEYLN</sequence>
<evidence type="ECO:0000313" key="1">
    <source>
        <dbReference type="EMBL" id="KAA6373294.1"/>
    </source>
</evidence>
<accession>A0A5J4USU8</accession>